<accession>A0A9X4KLI1</accession>
<sequence>MLTDYQARMSYALTRGKRIAPVLVIHPIESAFELYSPLDHSLVPELNAALEKLSLQLLDAHLNFDYGNEHLLDKYGSVSEDGLRIKEAVYQAVIIPPCTRLRKSTIALLAQLSELGFPIFCENGSDTPVPQDARDGRVPDSSMLPEQLRQLPLLSFSIDRLSKQVPQSIVVEGEDGGSIWLHERETGSQRLYFLASMSEKKRIRVKLKIAFAANLFEWNAETGEVLPIPAPTEGNRTEVDWIFEPRGTLLLGATPQAGEDGVAGYPINGAEERFSIPLDTAPVPLQPNVLLLDRFSRYEEHAALWSAPLPLAEWIHAGSAADPNTRFLAKAHIGEAMRELQLQVVVERHLALEVRWNGCPLITDGSTWMDPDWLCYQVPPDLVRHGSNEVEARLGVRDGAGHMENMYVIGDFSVLLTDGKAPILQPAQGTIKDPTGDLSEQGYPFYAGSMGFGFSLDEMEIHRRQQRPPGKWLLRLTRPQAGSIRLYVNGIVNNARAWEPWEWDITEQWTGRDCRFEFNITGSLRNLIGPHHLADDEAINFFDAVPFLRPIRMDGPLRAEAAGDRRIGTRLQGD</sequence>
<comment type="caution">
    <text evidence="1">The sequence shown here is derived from an EMBL/GenBank/DDBJ whole genome shotgun (WGS) entry which is preliminary data.</text>
</comment>
<dbReference type="EMBL" id="JAPDHZ010000006">
    <property type="protein sequence ID" value="MDG0794263.1"/>
    <property type="molecule type" value="Genomic_DNA"/>
</dbReference>
<dbReference type="RefSeq" id="WP_277568019.1">
    <property type="nucleotide sequence ID" value="NZ_JAPDHZ010000006.1"/>
</dbReference>
<name>A0A9X4KLI1_9BACL</name>
<proteinExistence type="predicted"/>
<evidence type="ECO:0000313" key="2">
    <source>
        <dbReference type="Proteomes" id="UP001153387"/>
    </source>
</evidence>
<organism evidence="1 2">
    <name type="scientific">Cohnella ginsengisoli</name>
    <dbReference type="NCBI Taxonomy" id="425004"/>
    <lineage>
        <taxon>Bacteria</taxon>
        <taxon>Bacillati</taxon>
        <taxon>Bacillota</taxon>
        <taxon>Bacilli</taxon>
        <taxon>Bacillales</taxon>
        <taxon>Paenibacillaceae</taxon>
        <taxon>Cohnella</taxon>
    </lineage>
</organism>
<dbReference type="AlphaFoldDB" id="A0A9X4KLI1"/>
<dbReference type="PANTHER" id="PTHR36848:SF2">
    <property type="entry name" value="SECRETED PROTEIN"/>
    <property type="match status" value="1"/>
</dbReference>
<reference evidence="1 2" key="1">
    <citation type="submission" date="2022-10" db="EMBL/GenBank/DDBJ databases">
        <title>Comparative genomic analysis of Cohnella hashimotonis sp. nov., isolated from the International Space Station.</title>
        <authorList>
            <person name="Simpson A."/>
            <person name="Venkateswaran K."/>
        </authorList>
    </citation>
    <scope>NUCLEOTIDE SEQUENCE [LARGE SCALE GENOMIC DNA]</scope>
    <source>
        <strain evidence="1 2">DSM 18997</strain>
    </source>
</reference>
<dbReference type="Proteomes" id="UP001153387">
    <property type="component" value="Unassembled WGS sequence"/>
</dbReference>
<dbReference type="PANTHER" id="PTHR36848">
    <property type="entry name" value="DNA-BINDING PROTEIN (PUTATIVE SECRETED PROTEIN)-RELATED"/>
    <property type="match status" value="1"/>
</dbReference>
<dbReference type="InterPro" id="IPR053161">
    <property type="entry name" value="Ulvan_degrading_GH"/>
</dbReference>
<gene>
    <name evidence="1" type="ORF">OMP38_28065</name>
</gene>
<protein>
    <submittedName>
        <fullName evidence="1">Uncharacterized protein</fullName>
    </submittedName>
</protein>
<keyword evidence="2" id="KW-1185">Reference proteome</keyword>
<evidence type="ECO:0000313" key="1">
    <source>
        <dbReference type="EMBL" id="MDG0794263.1"/>
    </source>
</evidence>